<evidence type="ECO:0000313" key="5">
    <source>
        <dbReference type="Proteomes" id="UP000766486"/>
    </source>
</evidence>
<protein>
    <recommendedName>
        <fullName evidence="3">NmrA-like domain-containing protein</fullName>
    </recommendedName>
</protein>
<dbReference type="EMBL" id="CABFNS010000853">
    <property type="protein sequence ID" value="VUC32992.1"/>
    <property type="molecule type" value="Genomic_DNA"/>
</dbReference>
<comment type="caution">
    <text evidence="4">The sequence shown here is derived from an EMBL/GenBank/DDBJ whole genome shotgun (WGS) entry which is preliminary data.</text>
</comment>
<dbReference type="Pfam" id="PF05368">
    <property type="entry name" value="NmrA"/>
    <property type="match status" value="1"/>
</dbReference>
<dbReference type="Gene3D" id="3.40.50.720">
    <property type="entry name" value="NAD(P)-binding Rossmann-like Domain"/>
    <property type="match status" value="1"/>
</dbReference>
<dbReference type="InterPro" id="IPR036291">
    <property type="entry name" value="NAD(P)-bd_dom_sf"/>
</dbReference>
<name>A0ABY6UPQ2_BIOOC</name>
<dbReference type="InterPro" id="IPR051609">
    <property type="entry name" value="NmrA/Isoflavone_reductase-like"/>
</dbReference>
<evidence type="ECO:0000259" key="3">
    <source>
        <dbReference type="Pfam" id="PF05368"/>
    </source>
</evidence>
<feature type="domain" description="NmrA-like" evidence="3">
    <location>
        <begin position="3"/>
        <end position="236"/>
    </location>
</feature>
<evidence type="ECO:0000313" key="4">
    <source>
        <dbReference type="EMBL" id="VUC32992.1"/>
    </source>
</evidence>
<organism evidence="4 5">
    <name type="scientific">Bionectria ochroleuca</name>
    <name type="common">Gliocladium roseum</name>
    <dbReference type="NCBI Taxonomy" id="29856"/>
    <lineage>
        <taxon>Eukaryota</taxon>
        <taxon>Fungi</taxon>
        <taxon>Dikarya</taxon>
        <taxon>Ascomycota</taxon>
        <taxon>Pezizomycotina</taxon>
        <taxon>Sordariomycetes</taxon>
        <taxon>Hypocreomycetidae</taxon>
        <taxon>Hypocreales</taxon>
        <taxon>Bionectriaceae</taxon>
        <taxon>Clonostachys</taxon>
    </lineage>
</organism>
<proteinExistence type="predicted"/>
<dbReference type="SUPFAM" id="SSF51735">
    <property type="entry name" value="NAD(P)-binding Rossmann-fold domains"/>
    <property type="match status" value="1"/>
</dbReference>
<keyword evidence="2" id="KW-0560">Oxidoreductase</keyword>
<gene>
    <name evidence="4" type="ORF">CLO192961_LOCUS338397</name>
</gene>
<sequence>MLVVIAGATGNLGQKLIDSFFNRGHSVRALARNPSTISSSKRSLLEGIITSSTYYDIDALDRACKGVDAVVCAYSGIPELQLEGQLLLLRAAERAGVKRFLSASWNYDWSSMTLGQQESYDPYISFRRHVETSSPIKPVYIFCGVLAEVLFSLPGHGDFSPKNHGVWDPATKTMEIWGTGEEQWQWTTERDAAEFAAQIMQREDAIHGGFWRVCSGSHTLREVAATYEKVKRAEVQVVKKGTIEELRACALEARAQGSPRDFWSYVGWFYQLYTVAGTWSLKTLDNDRLNVTATSLEDFIRTAM</sequence>
<accession>A0ABY6UPQ2</accession>
<reference evidence="4 5" key="1">
    <citation type="submission" date="2019-06" db="EMBL/GenBank/DDBJ databases">
        <authorList>
            <person name="Broberg M."/>
        </authorList>
    </citation>
    <scope>NUCLEOTIDE SEQUENCE [LARGE SCALE GENOMIC DNA]</scope>
</reference>
<dbReference type="PANTHER" id="PTHR47706:SF9">
    <property type="entry name" value="NMRA-LIKE DOMAIN-CONTAINING PROTEIN-RELATED"/>
    <property type="match status" value="1"/>
</dbReference>
<evidence type="ECO:0000256" key="2">
    <source>
        <dbReference type="ARBA" id="ARBA00023002"/>
    </source>
</evidence>
<keyword evidence="5" id="KW-1185">Reference proteome</keyword>
<evidence type="ECO:0000256" key="1">
    <source>
        <dbReference type="ARBA" id="ARBA00022857"/>
    </source>
</evidence>
<dbReference type="Proteomes" id="UP000766486">
    <property type="component" value="Unassembled WGS sequence"/>
</dbReference>
<dbReference type="PANTHER" id="PTHR47706">
    <property type="entry name" value="NMRA-LIKE FAMILY PROTEIN"/>
    <property type="match status" value="1"/>
</dbReference>
<keyword evidence="1" id="KW-0521">NADP</keyword>
<dbReference type="InterPro" id="IPR008030">
    <property type="entry name" value="NmrA-like"/>
</dbReference>